<proteinExistence type="predicted"/>
<organism evidence="1 2">
    <name type="scientific">Hylemonella gracilis str. Niagara R</name>
    <dbReference type="NCBI Taxonomy" id="1458275"/>
    <lineage>
        <taxon>Bacteria</taxon>
        <taxon>Pseudomonadati</taxon>
        <taxon>Pseudomonadota</taxon>
        <taxon>Betaproteobacteria</taxon>
        <taxon>Burkholderiales</taxon>
        <taxon>Comamonadaceae</taxon>
        <taxon>Hylemonella</taxon>
    </lineage>
</organism>
<dbReference type="STRING" id="1458275.AZ34_11905"/>
<evidence type="ECO:0000313" key="2">
    <source>
        <dbReference type="Proteomes" id="UP000023268"/>
    </source>
</evidence>
<dbReference type="Proteomes" id="UP000023268">
    <property type="component" value="Unassembled WGS sequence"/>
</dbReference>
<sequence length="63" mass="6420">MFGLLENLTKAAVAVAVTPVAAAVDVLAIPADAYDGKDMFSRTGAMLRAAGENLSEAVKPDGK</sequence>
<dbReference type="AlphaFoldDB" id="A0A016XKG1"/>
<accession>A0A016XKG1</accession>
<gene>
    <name evidence="1" type="ORF">AZ34_11905</name>
</gene>
<dbReference type="RefSeq" id="WP_035608212.1">
    <property type="nucleotide sequence ID" value="NZ_JEMG01000001.1"/>
</dbReference>
<comment type="caution">
    <text evidence="1">The sequence shown here is derived from an EMBL/GenBank/DDBJ whole genome shotgun (WGS) entry which is preliminary data.</text>
</comment>
<dbReference type="EMBL" id="JEMG01000001">
    <property type="protein sequence ID" value="EYC51708.1"/>
    <property type="molecule type" value="Genomic_DNA"/>
</dbReference>
<name>A0A016XKG1_9BURK</name>
<protein>
    <submittedName>
        <fullName evidence="1">Uncharacterized protein</fullName>
    </submittedName>
</protein>
<reference evidence="1 2" key="1">
    <citation type="submission" date="2014-02" db="EMBL/GenBank/DDBJ databases">
        <title>Draft Genome of Hylemonella gracilis isolated from the Niagara River.</title>
        <authorList>
            <person name="Pawlowski D.R."/>
            <person name="Koudelka G.B."/>
        </authorList>
    </citation>
    <scope>NUCLEOTIDE SEQUENCE [LARGE SCALE GENOMIC DNA]</scope>
    <source>
        <strain evidence="1 2">Niagara R</strain>
    </source>
</reference>
<evidence type="ECO:0000313" key="1">
    <source>
        <dbReference type="EMBL" id="EYC51708.1"/>
    </source>
</evidence>